<dbReference type="EMBL" id="CM023476">
    <property type="protein sequence ID" value="KAH7942395.1"/>
    <property type="molecule type" value="Genomic_DNA"/>
</dbReference>
<sequence>MFAYVKYHDKYRAILPTSLIKVFSPKCEEDFDKAKTVQAFWRSEDGDVQGYYPAFVVALAGTGLPQEMVPEPAHDAGIDADAAHFRPDYSNEQDLTASGVLDHP</sequence>
<evidence type="ECO:0000313" key="1">
    <source>
        <dbReference type="EMBL" id="KAH7942395.1"/>
    </source>
</evidence>
<dbReference type="Proteomes" id="UP000821865">
    <property type="component" value="Chromosome 7"/>
</dbReference>
<accession>A0ACB8CI31</accession>
<reference evidence="1" key="1">
    <citation type="submission" date="2020-05" db="EMBL/GenBank/DDBJ databases">
        <title>Large-scale comparative analyses of tick genomes elucidate their genetic diversity and vector capacities.</title>
        <authorList>
            <person name="Jia N."/>
            <person name="Wang J."/>
            <person name="Shi W."/>
            <person name="Du L."/>
            <person name="Sun Y."/>
            <person name="Zhan W."/>
            <person name="Jiang J."/>
            <person name="Wang Q."/>
            <person name="Zhang B."/>
            <person name="Ji P."/>
            <person name="Sakyi L.B."/>
            <person name="Cui X."/>
            <person name="Yuan T."/>
            <person name="Jiang B."/>
            <person name="Yang W."/>
            <person name="Lam T.T.-Y."/>
            <person name="Chang Q."/>
            <person name="Ding S."/>
            <person name="Wang X."/>
            <person name="Zhu J."/>
            <person name="Ruan X."/>
            <person name="Zhao L."/>
            <person name="Wei J."/>
            <person name="Que T."/>
            <person name="Du C."/>
            <person name="Cheng J."/>
            <person name="Dai P."/>
            <person name="Han X."/>
            <person name="Huang E."/>
            <person name="Gao Y."/>
            <person name="Liu J."/>
            <person name="Shao H."/>
            <person name="Ye R."/>
            <person name="Li L."/>
            <person name="Wei W."/>
            <person name="Wang X."/>
            <person name="Wang C."/>
            <person name="Yang T."/>
            <person name="Huo Q."/>
            <person name="Li W."/>
            <person name="Guo W."/>
            <person name="Chen H."/>
            <person name="Zhou L."/>
            <person name="Ni X."/>
            <person name="Tian J."/>
            <person name="Zhou Y."/>
            <person name="Sheng Y."/>
            <person name="Liu T."/>
            <person name="Pan Y."/>
            <person name="Xia L."/>
            <person name="Li J."/>
            <person name="Zhao F."/>
            <person name="Cao W."/>
        </authorList>
    </citation>
    <scope>NUCLEOTIDE SEQUENCE</scope>
    <source>
        <strain evidence="1">Dsil-2018</strain>
    </source>
</reference>
<keyword evidence="2" id="KW-1185">Reference proteome</keyword>
<comment type="caution">
    <text evidence="1">The sequence shown here is derived from an EMBL/GenBank/DDBJ whole genome shotgun (WGS) entry which is preliminary data.</text>
</comment>
<protein>
    <submittedName>
        <fullName evidence="1">Uncharacterized protein</fullName>
    </submittedName>
</protein>
<organism evidence="1 2">
    <name type="scientific">Dermacentor silvarum</name>
    <name type="common">Tick</name>
    <dbReference type="NCBI Taxonomy" id="543639"/>
    <lineage>
        <taxon>Eukaryota</taxon>
        <taxon>Metazoa</taxon>
        <taxon>Ecdysozoa</taxon>
        <taxon>Arthropoda</taxon>
        <taxon>Chelicerata</taxon>
        <taxon>Arachnida</taxon>
        <taxon>Acari</taxon>
        <taxon>Parasitiformes</taxon>
        <taxon>Ixodida</taxon>
        <taxon>Ixodoidea</taxon>
        <taxon>Ixodidae</taxon>
        <taxon>Rhipicephalinae</taxon>
        <taxon>Dermacentor</taxon>
    </lineage>
</organism>
<proteinExistence type="predicted"/>
<name>A0ACB8CI31_DERSI</name>
<evidence type="ECO:0000313" key="2">
    <source>
        <dbReference type="Proteomes" id="UP000821865"/>
    </source>
</evidence>
<gene>
    <name evidence="1" type="ORF">HPB49_023850</name>
</gene>